<gene>
    <name evidence="1" type="ORF">ABEU20_003988</name>
</gene>
<sequence>MSGAAEALHGEEIGMGWIGSRAVRSFAAAFGVGVAVVMAAPGTATAAVVPGEMVQIDWLATNGGTKGISEFAFPVTIDEIGVTGPGQTLSVGQHFTFQNWQGGYIGFEIQRPAADAPLVARTVFSYFGPDVQQAGCGPIHPAPGGMTCRGDFFDFTLGKTYTLRVEQMGSNYWQASVGDGTVQRWLNGVQIKDELRRMMPFGYQSVGYYGTSGSCGDVPRARVRVGTPTSYATPIDYTGAPVLVAPRRPNLTCFGAVANDVVAADGGVQVTVGRG</sequence>
<proteinExistence type="predicted"/>
<keyword evidence="2" id="KW-1185">Reference proteome</keyword>
<evidence type="ECO:0000313" key="2">
    <source>
        <dbReference type="Proteomes" id="UP001629745"/>
    </source>
</evidence>
<comment type="caution">
    <text evidence="1">The sequence shown here is derived from an EMBL/GenBank/DDBJ whole genome shotgun (WGS) entry which is preliminary data.</text>
</comment>
<protein>
    <recommendedName>
        <fullName evidence="3">DUF1080 domain-containing protein</fullName>
    </recommendedName>
</protein>
<evidence type="ECO:0008006" key="3">
    <source>
        <dbReference type="Google" id="ProtNLM"/>
    </source>
</evidence>
<organism evidence="1 2">
    <name type="scientific">Rhodococcus parequi</name>
    <dbReference type="NCBI Taxonomy" id="3137122"/>
    <lineage>
        <taxon>Bacteria</taxon>
        <taxon>Bacillati</taxon>
        <taxon>Actinomycetota</taxon>
        <taxon>Actinomycetes</taxon>
        <taxon>Mycobacteriales</taxon>
        <taxon>Nocardiaceae</taxon>
        <taxon>Rhodococcus</taxon>
    </lineage>
</organism>
<accession>A0ABW9FJD6</accession>
<reference evidence="1 2" key="1">
    <citation type="submission" date="2023-11" db="EMBL/GenBank/DDBJ databases">
        <authorList>
            <person name="Val-Calvo J."/>
            <person name="Scortti M."/>
            <person name="Vazquez-Boland J."/>
        </authorList>
    </citation>
    <scope>NUCLEOTIDE SEQUENCE [LARGE SCALE GENOMIC DNA]</scope>
    <source>
        <strain evidence="1 2">PAM 2766</strain>
    </source>
</reference>
<dbReference type="EMBL" id="JBDLNV010000006">
    <property type="protein sequence ID" value="MFM1725374.1"/>
    <property type="molecule type" value="Genomic_DNA"/>
</dbReference>
<dbReference type="Proteomes" id="UP001629745">
    <property type="component" value="Unassembled WGS sequence"/>
</dbReference>
<evidence type="ECO:0000313" key="1">
    <source>
        <dbReference type="EMBL" id="MFM1725374.1"/>
    </source>
</evidence>
<dbReference type="RefSeq" id="WP_420165861.1">
    <property type="nucleotide sequence ID" value="NZ_JBDLNV010000006.1"/>
</dbReference>
<name>A0ABW9FJD6_9NOCA</name>